<dbReference type="Proteomes" id="UP000050501">
    <property type="component" value="Unassembled WGS sequence"/>
</dbReference>
<feature type="transmembrane region" description="Helical" evidence="1">
    <location>
        <begin position="301"/>
        <end position="319"/>
    </location>
</feature>
<feature type="transmembrane region" description="Helical" evidence="1">
    <location>
        <begin position="331"/>
        <end position="350"/>
    </location>
</feature>
<organism evidence="2 3">
    <name type="scientific">Levilinea saccharolytica</name>
    <dbReference type="NCBI Taxonomy" id="229921"/>
    <lineage>
        <taxon>Bacteria</taxon>
        <taxon>Bacillati</taxon>
        <taxon>Chloroflexota</taxon>
        <taxon>Anaerolineae</taxon>
        <taxon>Anaerolineales</taxon>
        <taxon>Anaerolineaceae</taxon>
        <taxon>Levilinea</taxon>
    </lineage>
</organism>
<keyword evidence="1" id="KW-0812">Transmembrane</keyword>
<feature type="transmembrane region" description="Helical" evidence="1">
    <location>
        <begin position="275"/>
        <end position="294"/>
    </location>
</feature>
<dbReference type="AlphaFoldDB" id="A0A0P6Z223"/>
<feature type="transmembrane region" description="Helical" evidence="1">
    <location>
        <begin position="21"/>
        <end position="41"/>
    </location>
</feature>
<feature type="transmembrane region" description="Helical" evidence="1">
    <location>
        <begin position="362"/>
        <end position="383"/>
    </location>
</feature>
<keyword evidence="3" id="KW-1185">Reference proteome</keyword>
<keyword evidence="1" id="KW-0472">Membrane</keyword>
<accession>A0A0P6Z223</accession>
<dbReference type="EMBL" id="LGCM01000006">
    <property type="protein sequence ID" value="KPL91247.1"/>
    <property type="molecule type" value="Genomic_DNA"/>
</dbReference>
<gene>
    <name evidence="2" type="ORF">ADN01_01515</name>
</gene>
<dbReference type="OrthoDB" id="151278at2"/>
<dbReference type="RefSeq" id="WP_062418352.1">
    <property type="nucleotide sequence ID" value="NZ_DF967974.1"/>
</dbReference>
<feature type="transmembrane region" description="Helical" evidence="1">
    <location>
        <begin position="98"/>
        <end position="116"/>
    </location>
</feature>
<feature type="transmembrane region" description="Helical" evidence="1">
    <location>
        <begin position="137"/>
        <end position="170"/>
    </location>
</feature>
<proteinExistence type="predicted"/>
<dbReference type="STRING" id="229921.ADN01_01515"/>
<evidence type="ECO:0008006" key="4">
    <source>
        <dbReference type="Google" id="ProtNLM"/>
    </source>
</evidence>
<reference evidence="2 3" key="1">
    <citation type="submission" date="2015-07" db="EMBL/GenBank/DDBJ databases">
        <title>Genome sequence of Levilinea saccharolytica DSM 16555.</title>
        <authorList>
            <person name="Hemp J."/>
            <person name="Ward L.M."/>
            <person name="Pace L.A."/>
            <person name="Fischer W.W."/>
        </authorList>
    </citation>
    <scope>NUCLEOTIDE SEQUENCE [LARGE SCALE GENOMIC DNA]</scope>
    <source>
        <strain evidence="2 3">KIBI-1</strain>
    </source>
</reference>
<sequence>MKSSRSEAQTAAVWGRKGGRWGLLLLGAAVVQGIYLAASAATHAVGYPLDDAWIHQTFARSLAQRGEWAFLPGTVSGGSTSPLWTLLLVPGQFVPGAAWAWTQILGGLCLFLTAWMGQLWYDRLAQIEGESRRGVPWVGLFLILEWHLSWAAASGMETLLYAGLILALFASLTRAEPNWIWLGAAVGVGVWIRPDALTLLGPVGLVLLGMGGQRRALLKRMLAVGIGFGAVFALYLGFNLLTAGSIWPNTFYAKQAEYASLLAQPYAGRLLQMAAMPWVGAGLLLLAGAAYALVRWKQRQWVVLAGMIWWLGYTGLYAWRLPVVYQHARYLIPAMPVIWTVGFWGMRALGRRIETNVAKFSLARFAWGALTAGVLLGFVVLGARSYAEDVAIIETEMVDTALWLRASTDADALIAVHDIGAVGYFSERRILDLAGLVTPELIPFLRDEERLRTYLDDQQVDYLVVFPDWYESLENGKEVVYRSQGIYAPKAGGENMAVYRWR</sequence>
<evidence type="ECO:0000256" key="1">
    <source>
        <dbReference type="SAM" id="Phobius"/>
    </source>
</evidence>
<feature type="transmembrane region" description="Helical" evidence="1">
    <location>
        <begin position="190"/>
        <end position="210"/>
    </location>
</feature>
<name>A0A0P6Z223_9CHLR</name>
<keyword evidence="1" id="KW-1133">Transmembrane helix</keyword>
<comment type="caution">
    <text evidence="2">The sequence shown here is derived from an EMBL/GenBank/DDBJ whole genome shotgun (WGS) entry which is preliminary data.</text>
</comment>
<feature type="transmembrane region" description="Helical" evidence="1">
    <location>
        <begin position="222"/>
        <end position="247"/>
    </location>
</feature>
<protein>
    <recommendedName>
        <fullName evidence="4">Glycosyltransferase RgtA/B/C/D-like domain-containing protein</fullName>
    </recommendedName>
</protein>
<evidence type="ECO:0000313" key="3">
    <source>
        <dbReference type="Proteomes" id="UP000050501"/>
    </source>
</evidence>
<evidence type="ECO:0000313" key="2">
    <source>
        <dbReference type="EMBL" id="KPL91247.1"/>
    </source>
</evidence>